<keyword evidence="1" id="KW-1133">Transmembrane helix</keyword>
<organism evidence="2 3">
    <name type="scientific">Sutterella parvirubra YIT 11816</name>
    <dbReference type="NCBI Taxonomy" id="762967"/>
    <lineage>
        <taxon>Bacteria</taxon>
        <taxon>Pseudomonadati</taxon>
        <taxon>Pseudomonadota</taxon>
        <taxon>Betaproteobacteria</taxon>
        <taxon>Burkholderiales</taxon>
        <taxon>Sutterellaceae</taxon>
        <taxon>Sutterella</taxon>
    </lineage>
</organism>
<proteinExistence type="predicted"/>
<evidence type="ECO:0000313" key="3">
    <source>
        <dbReference type="Proteomes" id="UP000004956"/>
    </source>
</evidence>
<dbReference type="AlphaFoldDB" id="H3KHG3"/>
<accession>H3KHG3</accession>
<sequence>MRWILAIFVLLVVLLTTLPTLSRFGIGRLPGDLSFTVFGRRVELPFMSTILLLAAIVLIGKLI</sequence>
<evidence type="ECO:0000256" key="1">
    <source>
        <dbReference type="SAM" id="Phobius"/>
    </source>
</evidence>
<gene>
    <name evidence="2" type="ORF">HMPREF9440_02207</name>
</gene>
<dbReference type="Proteomes" id="UP000004956">
    <property type="component" value="Unassembled WGS sequence"/>
</dbReference>
<evidence type="ECO:0000313" key="2">
    <source>
        <dbReference type="EMBL" id="EHY30444.1"/>
    </source>
</evidence>
<feature type="transmembrane region" description="Helical" evidence="1">
    <location>
        <begin position="44"/>
        <end position="62"/>
    </location>
</feature>
<dbReference type="PATRIC" id="fig|762967.3.peg.1735"/>
<dbReference type="HOGENOM" id="CLU_181383_2_0_4"/>
<dbReference type="RefSeq" id="WP_008543483.1">
    <property type="nucleotide sequence ID" value="NZ_JH605011.1"/>
</dbReference>
<protein>
    <recommendedName>
        <fullName evidence="4">DUF2905 domain-containing protein</fullName>
    </recommendedName>
</protein>
<evidence type="ECO:0008006" key="4">
    <source>
        <dbReference type="Google" id="ProtNLM"/>
    </source>
</evidence>
<dbReference type="InterPro" id="IPR021320">
    <property type="entry name" value="DUF2905"/>
</dbReference>
<keyword evidence="1" id="KW-0472">Membrane</keyword>
<comment type="caution">
    <text evidence="2">The sequence shown here is derived from an EMBL/GenBank/DDBJ whole genome shotgun (WGS) entry which is preliminary data.</text>
</comment>
<reference evidence="2 3" key="1">
    <citation type="submission" date="2011-11" db="EMBL/GenBank/DDBJ databases">
        <authorList>
            <person name="Weinstock G."/>
            <person name="Sodergren E."/>
            <person name="Clifton S."/>
            <person name="Fulton L."/>
            <person name="Fulton B."/>
            <person name="Courtney L."/>
            <person name="Fronick C."/>
            <person name="Harrison M."/>
            <person name="Strong C."/>
            <person name="Farmer C."/>
            <person name="Delahaunty K."/>
            <person name="Markovic C."/>
            <person name="Hall O."/>
            <person name="Minx P."/>
            <person name="Tomlinson C."/>
            <person name="Mitreva M."/>
            <person name="Hou S."/>
            <person name="Chen J."/>
            <person name="Wollam A."/>
            <person name="Pepin K.H."/>
            <person name="Johnson M."/>
            <person name="Bhonagiri V."/>
            <person name="Zhang X."/>
            <person name="Suruliraj S."/>
            <person name="Warren W."/>
            <person name="Chinwalla A."/>
            <person name="Mardis E.R."/>
            <person name="Wilson R.K."/>
        </authorList>
    </citation>
    <scope>NUCLEOTIDE SEQUENCE [LARGE SCALE GENOMIC DNA]</scope>
    <source>
        <strain evidence="2 3">YIT 11816</strain>
    </source>
</reference>
<keyword evidence="1" id="KW-0812">Transmembrane</keyword>
<dbReference type="STRING" id="762967.HMPREF9440_02207"/>
<dbReference type="EMBL" id="AFBQ01000334">
    <property type="protein sequence ID" value="EHY30444.1"/>
    <property type="molecule type" value="Genomic_DNA"/>
</dbReference>
<keyword evidence="3" id="KW-1185">Reference proteome</keyword>
<name>H3KHG3_9BURK</name>
<dbReference type="Pfam" id="PF11146">
    <property type="entry name" value="DUF2905"/>
    <property type="match status" value="1"/>
</dbReference>
<dbReference type="OrthoDB" id="9811610at2"/>